<dbReference type="SMART" id="SM01007">
    <property type="entry name" value="Aldolase_II"/>
    <property type="match status" value="1"/>
</dbReference>
<evidence type="ECO:0000256" key="1">
    <source>
        <dbReference type="ARBA" id="ARBA00022723"/>
    </source>
</evidence>
<gene>
    <name evidence="4" type="ORF">HGMM_F31F10C15</name>
</gene>
<sequence length="381" mass="42874">MDVTVVREQLRAMREASEARPLVFGFAGEPYDPALEQFAEGVRDVFQRHGHHFRPEGDGQLRLVFNFVNPGRPRAYRRRAKATFVVAVVLEGHPPEDVLRAGYPLLVRSLANLCVYLVRHPEGIHTFFVTLEQGYYAVAGEFGSRDYFEAVYERLQPLACSQLVIDNVFEPDLPPELWEGDELTRELAEAGRRLDALGLLPAPFPIDQLLSPRDLRHIELLYGIGGLSYGNLSVRKDATRFWMSASGVNKAHMRVVGRDMLLVKGFDPQRAAMILSVPPHVQPRRVSVDAIEHWMIYTEHPQVGAIVHVHAWMEGVRSTLVNYPCGTLQLAQAVADLVRQAPDPGRAVVGLKNHGLTITGPNLRDIFDRLERGFIRQVPME</sequence>
<dbReference type="InterPro" id="IPR036409">
    <property type="entry name" value="Aldolase_II/adducin_N_sf"/>
</dbReference>
<keyword evidence="1" id="KW-0479">Metal-binding</keyword>
<evidence type="ECO:0000313" key="4">
    <source>
        <dbReference type="EMBL" id="BAL55825.1"/>
    </source>
</evidence>
<accession>H5SI39</accession>
<proteinExistence type="predicted"/>
<organism evidence="4">
    <name type="scientific">uncultured prokaryote</name>
    <dbReference type="NCBI Taxonomy" id="198431"/>
    <lineage>
        <taxon>unclassified sequences</taxon>
        <taxon>environmental samples</taxon>
    </lineage>
</organism>
<dbReference type="SUPFAM" id="SSF53639">
    <property type="entry name" value="AraD/HMP-PK domain-like"/>
    <property type="match status" value="1"/>
</dbReference>
<dbReference type="GO" id="GO:0019323">
    <property type="term" value="P:pentose catabolic process"/>
    <property type="evidence" value="ECO:0007669"/>
    <property type="project" value="TreeGrafter"/>
</dbReference>
<dbReference type="Pfam" id="PF00596">
    <property type="entry name" value="Aldolase_II"/>
    <property type="match status" value="1"/>
</dbReference>
<protein>
    <submittedName>
        <fullName evidence="4">Class II aldolase/adducin family protein</fullName>
    </submittedName>
</protein>
<dbReference type="InterPro" id="IPR001303">
    <property type="entry name" value="Aldolase_II/adducin_N"/>
</dbReference>
<dbReference type="PANTHER" id="PTHR22789">
    <property type="entry name" value="FUCULOSE PHOSPHATE ALDOLASE"/>
    <property type="match status" value="1"/>
</dbReference>
<name>H5SI39_9ZZZZ</name>
<dbReference type="GO" id="GO:0016832">
    <property type="term" value="F:aldehyde-lyase activity"/>
    <property type="evidence" value="ECO:0007669"/>
    <property type="project" value="TreeGrafter"/>
</dbReference>
<dbReference type="AlphaFoldDB" id="H5SI39"/>
<dbReference type="EMBL" id="AP011730">
    <property type="protein sequence ID" value="BAL55825.1"/>
    <property type="molecule type" value="Genomic_DNA"/>
</dbReference>
<dbReference type="InterPro" id="IPR050197">
    <property type="entry name" value="Aldolase_class_II_sugar_metab"/>
</dbReference>
<dbReference type="PANTHER" id="PTHR22789:SF0">
    <property type="entry name" value="3-OXO-TETRONATE 4-PHOSPHATE DECARBOXYLASE-RELATED"/>
    <property type="match status" value="1"/>
</dbReference>
<dbReference type="Gene3D" id="3.40.225.10">
    <property type="entry name" value="Class II aldolase/adducin N-terminal domain"/>
    <property type="match status" value="1"/>
</dbReference>
<reference evidence="4" key="2">
    <citation type="journal article" date="2012" name="PLoS ONE">
        <title>A Deeply Branching Thermophilic Bacterium with an Ancient Acetyl-CoA Pathway Dominates a Subsurface Ecosystem.</title>
        <authorList>
            <person name="Takami H."/>
            <person name="Noguchi H."/>
            <person name="Takaki Y."/>
            <person name="Uchiyama I."/>
            <person name="Toyoda A."/>
            <person name="Nishi S."/>
            <person name="Chee G.-J."/>
            <person name="Arai W."/>
            <person name="Nunoura T."/>
            <person name="Itoh T."/>
            <person name="Hattori M."/>
            <person name="Takai K."/>
        </authorList>
    </citation>
    <scope>NUCLEOTIDE SEQUENCE</scope>
</reference>
<evidence type="ECO:0000259" key="3">
    <source>
        <dbReference type="SMART" id="SM01007"/>
    </source>
</evidence>
<reference evidence="4" key="1">
    <citation type="journal article" date="2005" name="Environ. Microbiol.">
        <title>Genetic and functional properties of uncultivated thermophilic crenarchaeotes from a subsurface gold mine as revealed by analysis of genome fragments.</title>
        <authorList>
            <person name="Nunoura T."/>
            <person name="Hirayama H."/>
            <person name="Takami H."/>
            <person name="Oida H."/>
            <person name="Nishi S."/>
            <person name="Shimamura S."/>
            <person name="Suzuki Y."/>
            <person name="Inagaki F."/>
            <person name="Takai K."/>
            <person name="Nealson K.H."/>
            <person name="Horikoshi K."/>
        </authorList>
    </citation>
    <scope>NUCLEOTIDE SEQUENCE</scope>
</reference>
<evidence type="ECO:0000256" key="2">
    <source>
        <dbReference type="ARBA" id="ARBA00023239"/>
    </source>
</evidence>
<dbReference type="GO" id="GO:0046872">
    <property type="term" value="F:metal ion binding"/>
    <property type="evidence" value="ECO:0007669"/>
    <property type="project" value="UniProtKB-KW"/>
</dbReference>
<keyword evidence="2" id="KW-0456">Lyase</keyword>
<feature type="domain" description="Class II aldolase/adducin N-terminal" evidence="3">
    <location>
        <begin position="213"/>
        <end position="378"/>
    </location>
</feature>